<dbReference type="InterPro" id="IPR027474">
    <property type="entry name" value="L-asparaginase_N"/>
</dbReference>
<organism evidence="6 7">
    <name type="scientific">Natrarchaeobius chitinivorans</name>
    <dbReference type="NCBI Taxonomy" id="1679083"/>
    <lineage>
        <taxon>Archaea</taxon>
        <taxon>Methanobacteriati</taxon>
        <taxon>Methanobacteriota</taxon>
        <taxon>Stenosarchaea group</taxon>
        <taxon>Halobacteria</taxon>
        <taxon>Halobacteriales</taxon>
        <taxon>Natrialbaceae</taxon>
        <taxon>Natrarchaeobius</taxon>
    </lineage>
</organism>
<keyword evidence="2" id="KW-0378">Hydrolase</keyword>
<dbReference type="Pfam" id="PF00710">
    <property type="entry name" value="Asparaginase"/>
    <property type="match status" value="1"/>
</dbReference>
<dbReference type="InterPro" id="IPR040919">
    <property type="entry name" value="Asparaginase_C"/>
</dbReference>
<dbReference type="PIRSF" id="PIRSF001220">
    <property type="entry name" value="L-ASNase_gatD"/>
    <property type="match status" value="1"/>
</dbReference>
<dbReference type="PROSITE" id="PS51732">
    <property type="entry name" value="ASN_GLN_ASE_3"/>
    <property type="match status" value="1"/>
</dbReference>
<dbReference type="CDD" id="cd08964">
    <property type="entry name" value="L-asparaginase_II"/>
    <property type="match status" value="1"/>
</dbReference>
<proteinExistence type="inferred from homology"/>
<dbReference type="GO" id="GO:0004067">
    <property type="term" value="F:asparaginase activity"/>
    <property type="evidence" value="ECO:0007669"/>
    <property type="project" value="UniProtKB-UniRule"/>
</dbReference>
<keyword evidence="7" id="KW-1185">Reference proteome</keyword>
<evidence type="ECO:0000256" key="1">
    <source>
        <dbReference type="ARBA" id="ARBA00010518"/>
    </source>
</evidence>
<protein>
    <submittedName>
        <fullName evidence="6">Asparaginase</fullName>
    </submittedName>
</protein>
<dbReference type="Gene3D" id="3.40.50.1170">
    <property type="entry name" value="L-asparaginase, N-terminal domain"/>
    <property type="match status" value="1"/>
</dbReference>
<gene>
    <name evidence="6" type="ORF">EA472_09195</name>
</gene>
<dbReference type="InterPro" id="IPR036152">
    <property type="entry name" value="Asp/glu_Ase-like_sf"/>
</dbReference>
<feature type="domain" description="Asparaginase/glutaminase C-terminal" evidence="5">
    <location>
        <begin position="211"/>
        <end position="325"/>
    </location>
</feature>
<dbReference type="PANTHER" id="PTHR11707:SF28">
    <property type="entry name" value="60 KDA LYSOPHOSPHOLIPASE"/>
    <property type="match status" value="1"/>
</dbReference>
<dbReference type="Gene3D" id="3.40.50.40">
    <property type="match status" value="1"/>
</dbReference>
<evidence type="ECO:0000256" key="2">
    <source>
        <dbReference type="ARBA" id="ARBA00022801"/>
    </source>
</evidence>
<dbReference type="PROSITE" id="PS00917">
    <property type="entry name" value="ASN_GLN_ASE_2"/>
    <property type="match status" value="1"/>
</dbReference>
<dbReference type="SMART" id="SM00870">
    <property type="entry name" value="Asparaginase"/>
    <property type="match status" value="1"/>
</dbReference>
<dbReference type="InterPro" id="IPR027475">
    <property type="entry name" value="Asparaginase/glutaminase_AS2"/>
</dbReference>
<dbReference type="PIRSF" id="PIRSF500176">
    <property type="entry name" value="L_ASNase"/>
    <property type="match status" value="1"/>
</dbReference>
<dbReference type="SFLD" id="SFLDS00057">
    <property type="entry name" value="Glutaminase/Asparaginase"/>
    <property type="match status" value="1"/>
</dbReference>
<accession>A0A3N6MWM8</accession>
<dbReference type="Proteomes" id="UP000281431">
    <property type="component" value="Unassembled WGS sequence"/>
</dbReference>
<dbReference type="PANTHER" id="PTHR11707">
    <property type="entry name" value="L-ASPARAGINASE"/>
    <property type="match status" value="1"/>
</dbReference>
<evidence type="ECO:0000313" key="7">
    <source>
        <dbReference type="Proteomes" id="UP000281431"/>
    </source>
</evidence>
<dbReference type="SUPFAM" id="SSF53774">
    <property type="entry name" value="Glutaminase/Asparaginase"/>
    <property type="match status" value="1"/>
</dbReference>
<dbReference type="InterPro" id="IPR006034">
    <property type="entry name" value="Asparaginase/glutaminase-like"/>
</dbReference>
<evidence type="ECO:0000256" key="3">
    <source>
        <dbReference type="PROSITE-ProRule" id="PRU10100"/>
    </source>
</evidence>
<comment type="similarity">
    <text evidence="1">Belongs to the asparaginase 1 family.</text>
</comment>
<name>A0A3N6MWM8_NATCH</name>
<dbReference type="PRINTS" id="PR00139">
    <property type="entry name" value="ASNGLNASE"/>
</dbReference>
<evidence type="ECO:0000259" key="4">
    <source>
        <dbReference type="Pfam" id="PF00710"/>
    </source>
</evidence>
<reference evidence="6 7" key="1">
    <citation type="submission" date="2018-10" db="EMBL/GenBank/DDBJ databases">
        <title>Natrarchaeobius chitinivorans gen. nov., sp. nov., and Natrarchaeobius haloalkaliphilus sp. nov., alkaliphilic, chitin-utilizing haloarchaea from hypersaline alkaline lakes.</title>
        <authorList>
            <person name="Sorokin D.Y."/>
            <person name="Elcheninov A.G."/>
            <person name="Kostrikina N.A."/>
            <person name="Bale N.J."/>
            <person name="Sinninghe Damste J.S."/>
            <person name="Khijniak T.V."/>
            <person name="Kublanov I.V."/>
            <person name="Toshchakov S.V."/>
        </authorList>
    </citation>
    <scope>NUCLEOTIDE SEQUENCE [LARGE SCALE GENOMIC DNA]</scope>
    <source>
        <strain evidence="6 7">AArcht7</strain>
    </source>
</reference>
<feature type="domain" description="L-asparaginase N-terminal" evidence="4">
    <location>
        <begin position="3"/>
        <end position="193"/>
    </location>
</feature>
<feature type="active site" evidence="3">
    <location>
        <position position="89"/>
    </location>
</feature>
<dbReference type="GO" id="GO:0006528">
    <property type="term" value="P:asparagine metabolic process"/>
    <property type="evidence" value="ECO:0007669"/>
    <property type="project" value="InterPro"/>
</dbReference>
<evidence type="ECO:0000313" key="6">
    <source>
        <dbReference type="EMBL" id="RQH00802.1"/>
    </source>
</evidence>
<dbReference type="EMBL" id="REFZ01000005">
    <property type="protein sequence ID" value="RQH00802.1"/>
    <property type="molecule type" value="Genomic_DNA"/>
</dbReference>
<dbReference type="InterPro" id="IPR004550">
    <property type="entry name" value="AsnASE_II"/>
</dbReference>
<comment type="caution">
    <text evidence="6">The sequence shown here is derived from an EMBL/GenBank/DDBJ whole genome shotgun (WGS) entry which is preliminary data.</text>
</comment>
<evidence type="ECO:0000259" key="5">
    <source>
        <dbReference type="Pfam" id="PF17763"/>
    </source>
</evidence>
<dbReference type="Pfam" id="PF17763">
    <property type="entry name" value="Asparaginase_C"/>
    <property type="match status" value="1"/>
</dbReference>
<dbReference type="InterPro" id="IPR027473">
    <property type="entry name" value="L-asparaginase_C"/>
</dbReference>
<dbReference type="OrthoDB" id="85706at2157"/>
<sequence>MAHVTIVTAGGTIASTGPDSGEVGKTPTVSGEDLVEAVPELANHATVDVESVRRRSGFQMDEASATAIVDAIERADSSDVDGVVVTHGTDTMAESAYYADVVLESDLPVVFTGAQRPFDRLGADGPSNLELAVRTAAADRFSDAGGAYLAFNDAVHAARWVVKGHASKLETFSSPGAGPIAESTPAGIRFLREPGRYSSPIPGARLDPNVRVEIVTNALGVDGGRVDRALAADAVEGFVLAGTGLGNATGALGEALESALEAGVPVVLTTRCFEGSVAGLYGGPGGGKTLRAAGAIDGGDLPPWKARIRTALALVDGESGSALERVEAAFDRVPSYDRSR</sequence>
<dbReference type="InterPro" id="IPR037152">
    <property type="entry name" value="L-asparaginase_N_sf"/>
</dbReference>
<dbReference type="AlphaFoldDB" id="A0A3N6MWM8"/>